<organism evidence="6 7">
    <name type="scientific">Cirrhinus mrigala</name>
    <name type="common">Mrigala</name>
    <dbReference type="NCBI Taxonomy" id="683832"/>
    <lineage>
        <taxon>Eukaryota</taxon>
        <taxon>Metazoa</taxon>
        <taxon>Chordata</taxon>
        <taxon>Craniata</taxon>
        <taxon>Vertebrata</taxon>
        <taxon>Euteleostomi</taxon>
        <taxon>Actinopterygii</taxon>
        <taxon>Neopterygii</taxon>
        <taxon>Teleostei</taxon>
        <taxon>Ostariophysi</taxon>
        <taxon>Cypriniformes</taxon>
        <taxon>Cyprinidae</taxon>
        <taxon>Labeoninae</taxon>
        <taxon>Labeonini</taxon>
        <taxon>Cirrhinus</taxon>
    </lineage>
</organism>
<dbReference type="EMBL" id="JAMKFB020000011">
    <property type="protein sequence ID" value="KAL0181636.1"/>
    <property type="molecule type" value="Genomic_DNA"/>
</dbReference>
<evidence type="ECO:0000256" key="4">
    <source>
        <dbReference type="ARBA" id="ARBA00023136"/>
    </source>
</evidence>
<keyword evidence="7" id="KW-1185">Reference proteome</keyword>
<evidence type="ECO:0000256" key="1">
    <source>
        <dbReference type="ARBA" id="ARBA00004141"/>
    </source>
</evidence>
<feature type="non-terminal residue" evidence="6">
    <location>
        <position position="70"/>
    </location>
</feature>
<evidence type="ECO:0000313" key="7">
    <source>
        <dbReference type="Proteomes" id="UP001529510"/>
    </source>
</evidence>
<keyword evidence="3 5" id="KW-1133">Transmembrane helix</keyword>
<reference evidence="6 7" key="1">
    <citation type="submission" date="2024-05" db="EMBL/GenBank/DDBJ databases">
        <title>Genome sequencing and assembly of Indian major carp, Cirrhinus mrigala (Hamilton, 1822).</title>
        <authorList>
            <person name="Mohindra V."/>
            <person name="Chowdhury L.M."/>
            <person name="Lal K."/>
            <person name="Jena J.K."/>
        </authorList>
    </citation>
    <scope>NUCLEOTIDE SEQUENCE [LARGE SCALE GENOMIC DNA]</scope>
    <source>
        <strain evidence="6">CM1030</strain>
        <tissue evidence="6">Blood</tissue>
    </source>
</reference>
<dbReference type="Pfam" id="PF00002">
    <property type="entry name" value="7tm_2"/>
    <property type="match status" value="1"/>
</dbReference>
<accession>A0ABD0Q9P3</accession>
<comment type="caution">
    <text evidence="6">The sequence shown here is derived from an EMBL/GenBank/DDBJ whole genome shotgun (WGS) entry which is preliminary data.</text>
</comment>
<comment type="subcellular location">
    <subcellularLocation>
        <location evidence="1">Membrane</location>
        <topology evidence="1">Multi-pass membrane protein</topology>
    </subcellularLocation>
</comment>
<proteinExistence type="predicted"/>
<keyword evidence="2 5" id="KW-0812">Transmembrane</keyword>
<dbReference type="AlphaFoldDB" id="A0ABD0Q9P3"/>
<feature type="transmembrane region" description="Helical" evidence="5">
    <location>
        <begin position="12"/>
        <end position="37"/>
    </location>
</feature>
<evidence type="ECO:0000256" key="5">
    <source>
        <dbReference type="SAM" id="Phobius"/>
    </source>
</evidence>
<dbReference type="InterPro" id="IPR000832">
    <property type="entry name" value="GPCR_2_secretin-like"/>
</dbReference>
<evidence type="ECO:0000313" key="6">
    <source>
        <dbReference type="EMBL" id="KAL0181636.1"/>
    </source>
</evidence>
<protein>
    <submittedName>
        <fullName evidence="6">Uncharacterized protein</fullName>
    </submittedName>
</protein>
<feature type="transmembrane region" description="Helical" evidence="5">
    <location>
        <begin position="49"/>
        <end position="67"/>
    </location>
</feature>
<gene>
    <name evidence="6" type="ORF">M9458_024042</name>
</gene>
<dbReference type="GO" id="GO:0016020">
    <property type="term" value="C:membrane"/>
    <property type="evidence" value="ECO:0007669"/>
    <property type="project" value="UniProtKB-SubCell"/>
</dbReference>
<dbReference type="Proteomes" id="UP001529510">
    <property type="component" value="Unassembled WGS sequence"/>
</dbReference>
<dbReference type="Gene3D" id="1.20.1070.10">
    <property type="entry name" value="Rhodopsin 7-helix transmembrane proteins"/>
    <property type="match status" value="1"/>
</dbReference>
<dbReference type="PANTHER" id="PTHR12011">
    <property type="entry name" value="ADHESION G-PROTEIN COUPLED RECEPTOR"/>
    <property type="match status" value="1"/>
</dbReference>
<dbReference type="PANTHER" id="PTHR12011:SF61">
    <property type="entry name" value="ADHESION G PROTEIN-COUPLED RECEPTOR L2"/>
    <property type="match status" value="1"/>
</dbReference>
<evidence type="ECO:0000256" key="2">
    <source>
        <dbReference type="ARBA" id="ARBA00022692"/>
    </source>
</evidence>
<keyword evidence="4 5" id="KW-0472">Membrane</keyword>
<evidence type="ECO:0000256" key="3">
    <source>
        <dbReference type="ARBA" id="ARBA00022989"/>
    </source>
</evidence>
<name>A0ABD0Q9P3_CIRMR</name>
<feature type="non-terminal residue" evidence="6">
    <location>
        <position position="1"/>
    </location>
</feature>
<sequence length="70" mass="7858">GADKVQELLLSVISRVGIVVSLICLAMSIFTFCFFRGLQSDRNTIHKNLCINLFIAELIFLIGIDMTEPR</sequence>